<dbReference type="PIRSF" id="PIRSF021320">
    <property type="entry name" value="DUF984"/>
    <property type="match status" value="1"/>
</dbReference>
<dbReference type="Pfam" id="PF04266">
    <property type="entry name" value="ASCH"/>
    <property type="match status" value="1"/>
</dbReference>
<dbReference type="Proteomes" id="UP001519290">
    <property type="component" value="Unassembled WGS sequence"/>
</dbReference>
<dbReference type="PANTHER" id="PTHR39203:SF1">
    <property type="entry name" value="CYTOPLASMIC PROTEIN"/>
    <property type="match status" value="1"/>
</dbReference>
<organism evidence="2 3">
    <name type="scientific">Brachybacterium sacelli</name>
    <dbReference type="NCBI Taxonomy" id="173364"/>
    <lineage>
        <taxon>Bacteria</taxon>
        <taxon>Bacillati</taxon>
        <taxon>Actinomycetota</taxon>
        <taxon>Actinomycetes</taxon>
        <taxon>Micrococcales</taxon>
        <taxon>Dermabacteraceae</taxon>
        <taxon>Brachybacterium</taxon>
    </lineage>
</organism>
<dbReference type="InterPro" id="IPR015947">
    <property type="entry name" value="PUA-like_sf"/>
</dbReference>
<gene>
    <name evidence="2" type="ORF">JOF43_000409</name>
</gene>
<dbReference type="CDD" id="cd06553">
    <property type="entry name" value="ASCH_Ef3133_like"/>
    <property type="match status" value="1"/>
</dbReference>
<dbReference type="RefSeq" id="WP_209898381.1">
    <property type="nucleotide sequence ID" value="NZ_BAAAJW010000008.1"/>
</dbReference>
<protein>
    <submittedName>
        <fullName evidence="2">Uncharacterized protein YhfF</fullName>
    </submittedName>
</protein>
<evidence type="ECO:0000313" key="3">
    <source>
        <dbReference type="Proteomes" id="UP001519290"/>
    </source>
</evidence>
<sequence length="163" mass="17797">MTASHVELTRFWADARALHPSLPAERPEAWAFGATPAHADELLTLVLEGTKTATASSLWDYEDDAEPLPAVGDLSIILDGAEAPRAVLEVTAIDIVPFDEVGAEHARAEGEDDRTLASWRRVHEHFWSTYSTRGSAPDMPVLCERFRLIHSAPSERSCPPGLG</sequence>
<dbReference type="InterPro" id="IPR009326">
    <property type="entry name" value="DUF984"/>
</dbReference>
<dbReference type="PANTHER" id="PTHR39203">
    <property type="entry name" value="CYTOPLASMIC PROTEIN-RELATED"/>
    <property type="match status" value="1"/>
</dbReference>
<accession>A0ABS4WW66</accession>
<dbReference type="EMBL" id="JAGIOD010000001">
    <property type="protein sequence ID" value="MBP2380452.1"/>
    <property type="molecule type" value="Genomic_DNA"/>
</dbReference>
<dbReference type="SMART" id="SM01022">
    <property type="entry name" value="ASCH"/>
    <property type="match status" value="1"/>
</dbReference>
<proteinExistence type="predicted"/>
<dbReference type="SUPFAM" id="SSF88697">
    <property type="entry name" value="PUA domain-like"/>
    <property type="match status" value="1"/>
</dbReference>
<dbReference type="Gene3D" id="3.10.400.10">
    <property type="entry name" value="Sulfate adenylyltransferase"/>
    <property type="match status" value="1"/>
</dbReference>
<evidence type="ECO:0000313" key="2">
    <source>
        <dbReference type="EMBL" id="MBP2380452.1"/>
    </source>
</evidence>
<reference evidence="2 3" key="1">
    <citation type="submission" date="2021-03" db="EMBL/GenBank/DDBJ databases">
        <title>Sequencing the genomes of 1000 actinobacteria strains.</title>
        <authorList>
            <person name="Klenk H.-P."/>
        </authorList>
    </citation>
    <scope>NUCLEOTIDE SEQUENCE [LARGE SCALE GENOMIC DNA]</scope>
    <source>
        <strain evidence="2 3">DSM 14566</strain>
    </source>
</reference>
<feature type="domain" description="ASCH" evidence="1">
    <location>
        <begin position="30"/>
        <end position="150"/>
    </location>
</feature>
<comment type="caution">
    <text evidence="2">The sequence shown here is derived from an EMBL/GenBank/DDBJ whole genome shotgun (WGS) entry which is preliminary data.</text>
</comment>
<dbReference type="InterPro" id="IPR007374">
    <property type="entry name" value="ASCH_domain"/>
</dbReference>
<evidence type="ECO:0000259" key="1">
    <source>
        <dbReference type="SMART" id="SM01022"/>
    </source>
</evidence>
<name>A0ABS4WW66_9MICO</name>
<keyword evidence="3" id="KW-1185">Reference proteome</keyword>